<name>A0ABR3FYA9_9AGAR</name>
<evidence type="ECO:0000256" key="2">
    <source>
        <dbReference type="SAM" id="SignalP"/>
    </source>
</evidence>
<feature type="signal peptide" evidence="2">
    <location>
        <begin position="1"/>
        <end position="21"/>
    </location>
</feature>
<dbReference type="EMBL" id="JBAHYK010000028">
    <property type="protein sequence ID" value="KAL0580541.1"/>
    <property type="molecule type" value="Genomic_DNA"/>
</dbReference>
<feature type="region of interest" description="Disordered" evidence="1">
    <location>
        <begin position="159"/>
        <end position="207"/>
    </location>
</feature>
<evidence type="ECO:0000313" key="4">
    <source>
        <dbReference type="Proteomes" id="UP001465976"/>
    </source>
</evidence>
<dbReference type="Proteomes" id="UP001465976">
    <property type="component" value="Unassembled WGS sequence"/>
</dbReference>
<comment type="caution">
    <text evidence="3">The sequence shown here is derived from an EMBL/GenBank/DDBJ whole genome shotgun (WGS) entry which is preliminary data.</text>
</comment>
<evidence type="ECO:0000256" key="1">
    <source>
        <dbReference type="SAM" id="MobiDB-lite"/>
    </source>
</evidence>
<reference evidence="3 4" key="1">
    <citation type="submission" date="2024-02" db="EMBL/GenBank/DDBJ databases">
        <title>A draft genome for the cacao thread blight pathogen Marasmius crinis-equi.</title>
        <authorList>
            <person name="Cohen S.P."/>
            <person name="Baruah I.K."/>
            <person name="Amoako-Attah I."/>
            <person name="Bukari Y."/>
            <person name="Meinhardt L.W."/>
            <person name="Bailey B.A."/>
        </authorList>
    </citation>
    <scope>NUCLEOTIDE SEQUENCE [LARGE SCALE GENOMIC DNA]</scope>
    <source>
        <strain evidence="3 4">GH-76</strain>
    </source>
</reference>
<accession>A0ABR3FYA9</accession>
<feature type="chain" id="PRO_5045916231" evidence="2">
    <location>
        <begin position="22"/>
        <end position="232"/>
    </location>
</feature>
<sequence length="232" mass="24199">MFKVAFFSCALTLALLATTLAISPPSSITVIIPVSSRTSGISNGTRLPLGISDRTNDNNTYWGLHRVVNVSVTYPNGTSRGLVALGSLNDRQCRIFPGSKVTSSIKADQNGTYKAQWDITYGISSTPSQIDETSKNCGPEPLSFQNFTLEHTFDVNLNGSANGDVPEATETKMLGSEPTGEVGSEPTSEVGSDPESGSGSQGGGGNGGVRTRVNVMIIPCLALIGGVLLTVV</sequence>
<protein>
    <submittedName>
        <fullName evidence="3">Uncharacterized protein</fullName>
    </submittedName>
</protein>
<proteinExistence type="predicted"/>
<evidence type="ECO:0000313" key="3">
    <source>
        <dbReference type="EMBL" id="KAL0580541.1"/>
    </source>
</evidence>
<gene>
    <name evidence="3" type="ORF">V5O48_001445</name>
</gene>
<keyword evidence="4" id="KW-1185">Reference proteome</keyword>
<keyword evidence="2" id="KW-0732">Signal</keyword>
<organism evidence="3 4">
    <name type="scientific">Marasmius crinis-equi</name>
    <dbReference type="NCBI Taxonomy" id="585013"/>
    <lineage>
        <taxon>Eukaryota</taxon>
        <taxon>Fungi</taxon>
        <taxon>Dikarya</taxon>
        <taxon>Basidiomycota</taxon>
        <taxon>Agaricomycotina</taxon>
        <taxon>Agaricomycetes</taxon>
        <taxon>Agaricomycetidae</taxon>
        <taxon>Agaricales</taxon>
        <taxon>Marasmiineae</taxon>
        <taxon>Marasmiaceae</taxon>
        <taxon>Marasmius</taxon>
    </lineage>
</organism>